<feature type="region of interest" description="Disordered" evidence="1">
    <location>
        <begin position="116"/>
        <end position="156"/>
    </location>
</feature>
<dbReference type="InterPro" id="IPR011320">
    <property type="entry name" value="RNase_H1_N"/>
</dbReference>
<feature type="compositionally biased region" description="Low complexity" evidence="1">
    <location>
        <begin position="116"/>
        <end position="133"/>
    </location>
</feature>
<proteinExistence type="predicted"/>
<dbReference type="OrthoDB" id="3270804at2759"/>
<organism evidence="3 4">
    <name type="scientific">Dendrothele bispora (strain CBS 962.96)</name>
    <dbReference type="NCBI Taxonomy" id="1314807"/>
    <lineage>
        <taxon>Eukaryota</taxon>
        <taxon>Fungi</taxon>
        <taxon>Dikarya</taxon>
        <taxon>Basidiomycota</taxon>
        <taxon>Agaricomycotina</taxon>
        <taxon>Agaricomycetes</taxon>
        <taxon>Agaricomycetidae</taxon>
        <taxon>Agaricales</taxon>
        <taxon>Agaricales incertae sedis</taxon>
        <taxon>Dendrothele</taxon>
    </lineage>
</organism>
<gene>
    <name evidence="3" type="ORF">K435DRAFT_788708</name>
</gene>
<name>A0A4V6T5R4_DENBC</name>
<reference evidence="3 4" key="1">
    <citation type="journal article" date="2019" name="Nat. Ecol. Evol.">
        <title>Megaphylogeny resolves global patterns of mushroom evolution.</title>
        <authorList>
            <person name="Varga T."/>
            <person name="Krizsan K."/>
            <person name="Foldi C."/>
            <person name="Dima B."/>
            <person name="Sanchez-Garcia M."/>
            <person name="Sanchez-Ramirez S."/>
            <person name="Szollosi G.J."/>
            <person name="Szarkandi J.G."/>
            <person name="Papp V."/>
            <person name="Albert L."/>
            <person name="Andreopoulos W."/>
            <person name="Angelini C."/>
            <person name="Antonin V."/>
            <person name="Barry K.W."/>
            <person name="Bougher N.L."/>
            <person name="Buchanan P."/>
            <person name="Buyck B."/>
            <person name="Bense V."/>
            <person name="Catcheside P."/>
            <person name="Chovatia M."/>
            <person name="Cooper J."/>
            <person name="Damon W."/>
            <person name="Desjardin D."/>
            <person name="Finy P."/>
            <person name="Geml J."/>
            <person name="Haridas S."/>
            <person name="Hughes K."/>
            <person name="Justo A."/>
            <person name="Karasinski D."/>
            <person name="Kautmanova I."/>
            <person name="Kiss B."/>
            <person name="Kocsube S."/>
            <person name="Kotiranta H."/>
            <person name="LaButti K.M."/>
            <person name="Lechner B.E."/>
            <person name="Liimatainen K."/>
            <person name="Lipzen A."/>
            <person name="Lukacs Z."/>
            <person name="Mihaltcheva S."/>
            <person name="Morgado L.N."/>
            <person name="Niskanen T."/>
            <person name="Noordeloos M.E."/>
            <person name="Ohm R.A."/>
            <person name="Ortiz-Santana B."/>
            <person name="Ovrebo C."/>
            <person name="Racz N."/>
            <person name="Riley R."/>
            <person name="Savchenko A."/>
            <person name="Shiryaev A."/>
            <person name="Soop K."/>
            <person name="Spirin V."/>
            <person name="Szebenyi C."/>
            <person name="Tomsovsky M."/>
            <person name="Tulloss R.E."/>
            <person name="Uehling J."/>
            <person name="Grigoriev I.V."/>
            <person name="Vagvolgyi C."/>
            <person name="Papp T."/>
            <person name="Martin F.M."/>
            <person name="Miettinen O."/>
            <person name="Hibbett D.S."/>
            <person name="Nagy L.G."/>
        </authorList>
    </citation>
    <scope>NUCLEOTIDE SEQUENCE [LARGE SCALE GENOMIC DNA]</scope>
    <source>
        <strain evidence="3 4">CBS 962.96</strain>
    </source>
</reference>
<dbReference type="Proteomes" id="UP000297245">
    <property type="component" value="Unassembled WGS sequence"/>
</dbReference>
<dbReference type="EMBL" id="ML179038">
    <property type="protein sequence ID" value="THV07306.1"/>
    <property type="molecule type" value="Genomic_DNA"/>
</dbReference>
<keyword evidence="4" id="KW-1185">Reference proteome</keyword>
<dbReference type="Pfam" id="PF01693">
    <property type="entry name" value="Cauli_VI"/>
    <property type="match status" value="1"/>
</dbReference>
<sequence>MAKKNKSKGKEKEKTAKRGATGTLRGVSAALLRTREATRQGKSVDQGQEDPVESDQSSLHNTEFFDSDTDHSGPECLTCPCTPAKKPKQQARTPSPPPYTAQAPSTLVAFTSTTPSRALAAPAAPIPSSEPMAPLGPTPGPSRLPHQDEAHSPQTKHIKKWSAYVIYRGNQTGVFQYWGQVKAIVQISGGAVYKGFPSLALARTSYDLVRTWGLIDLLNTPTNGSDPIYVVVEGVAPGVYYDHYGMLRDGLYWGSGVVQRFNNVANANNFFVRSYMEHRVIILQPVAGLF</sequence>
<dbReference type="SUPFAM" id="SSF55658">
    <property type="entry name" value="L9 N-domain-like"/>
    <property type="match status" value="1"/>
</dbReference>
<accession>A0A4V6T5R4</accession>
<feature type="region of interest" description="Disordered" evidence="1">
    <location>
        <begin position="1"/>
        <end position="103"/>
    </location>
</feature>
<feature type="domain" description="Ribonuclease H1 N-terminal" evidence="2">
    <location>
        <begin position="163"/>
        <end position="203"/>
    </location>
</feature>
<dbReference type="AlphaFoldDB" id="A0A4V6T5R4"/>
<dbReference type="InterPro" id="IPR037056">
    <property type="entry name" value="RNase_H1_N_sf"/>
</dbReference>
<evidence type="ECO:0000259" key="2">
    <source>
        <dbReference type="Pfam" id="PF01693"/>
    </source>
</evidence>
<protein>
    <recommendedName>
        <fullName evidence="2">Ribonuclease H1 N-terminal domain-containing protein</fullName>
    </recommendedName>
</protein>
<dbReference type="Gene3D" id="3.40.970.10">
    <property type="entry name" value="Ribonuclease H1, N-terminal domain"/>
    <property type="match status" value="1"/>
</dbReference>
<evidence type="ECO:0000256" key="1">
    <source>
        <dbReference type="SAM" id="MobiDB-lite"/>
    </source>
</evidence>
<dbReference type="InterPro" id="IPR009027">
    <property type="entry name" value="Ribosomal_bL9/RNase_H1_N"/>
</dbReference>
<evidence type="ECO:0000313" key="4">
    <source>
        <dbReference type="Proteomes" id="UP000297245"/>
    </source>
</evidence>
<evidence type="ECO:0000313" key="3">
    <source>
        <dbReference type="EMBL" id="THV07306.1"/>
    </source>
</evidence>